<dbReference type="AlphaFoldDB" id="A0A9P0P047"/>
<organism evidence="1 2">
    <name type="scientific">Acanthoscelides obtectus</name>
    <name type="common">Bean weevil</name>
    <name type="synonym">Bruchus obtectus</name>
    <dbReference type="NCBI Taxonomy" id="200917"/>
    <lineage>
        <taxon>Eukaryota</taxon>
        <taxon>Metazoa</taxon>
        <taxon>Ecdysozoa</taxon>
        <taxon>Arthropoda</taxon>
        <taxon>Hexapoda</taxon>
        <taxon>Insecta</taxon>
        <taxon>Pterygota</taxon>
        <taxon>Neoptera</taxon>
        <taxon>Endopterygota</taxon>
        <taxon>Coleoptera</taxon>
        <taxon>Polyphaga</taxon>
        <taxon>Cucujiformia</taxon>
        <taxon>Chrysomeloidea</taxon>
        <taxon>Chrysomelidae</taxon>
        <taxon>Bruchinae</taxon>
        <taxon>Bruchini</taxon>
        <taxon>Acanthoscelides</taxon>
    </lineage>
</organism>
<accession>A0A9P0P047</accession>
<name>A0A9P0P047_ACAOB</name>
<protein>
    <submittedName>
        <fullName evidence="1">Uncharacterized protein</fullName>
    </submittedName>
</protein>
<comment type="caution">
    <text evidence="1">The sequence shown here is derived from an EMBL/GenBank/DDBJ whole genome shotgun (WGS) entry which is preliminary data.</text>
</comment>
<dbReference type="EMBL" id="CAKOFQ010006707">
    <property type="protein sequence ID" value="CAH1963440.1"/>
    <property type="molecule type" value="Genomic_DNA"/>
</dbReference>
<keyword evidence="2" id="KW-1185">Reference proteome</keyword>
<evidence type="ECO:0000313" key="1">
    <source>
        <dbReference type="EMBL" id="CAH1963440.1"/>
    </source>
</evidence>
<proteinExistence type="predicted"/>
<reference evidence="1" key="1">
    <citation type="submission" date="2022-03" db="EMBL/GenBank/DDBJ databases">
        <authorList>
            <person name="Sayadi A."/>
        </authorList>
    </citation>
    <scope>NUCLEOTIDE SEQUENCE</scope>
</reference>
<dbReference type="OrthoDB" id="10543983at2759"/>
<dbReference type="Proteomes" id="UP001152888">
    <property type="component" value="Unassembled WGS sequence"/>
</dbReference>
<gene>
    <name evidence="1" type="ORF">ACAOBT_LOCUS5196</name>
</gene>
<sequence>MFLSPYHIQFLLTFLNLTQYQSKFQYQWTYQSRTQLRFHNLVPVDVPKPYPVYHTKQVKVEVEKPVFVKQAVEVKVPVPKPYPVEVPTPVHIRVPHPVLIKEAQYINTGDAGLSNYRFDAANYGLNTASAGLASSNFGLNTANLGNRL</sequence>
<evidence type="ECO:0000313" key="2">
    <source>
        <dbReference type="Proteomes" id="UP001152888"/>
    </source>
</evidence>